<keyword evidence="1" id="KW-0472">Membrane</keyword>
<sequence>PRCILTPCLEPIFGKEESVMKTLLLVFVAVIALDVALARIWPKPQKCPKNERWKGDSDTCGEKNCKYIKLAGGIPVGCTYDLTFRCYCRRKFWRRELDGSCVRKELCYK</sequence>
<reference evidence="2" key="1">
    <citation type="submission" date="2014-03" db="EMBL/GenBank/DDBJ databases">
        <title>The sialotranscriptome of Amblyomma triste, Amblyomma parvum and Amblyomma cajennense ticks, uncovered by 454-based RNA-seq.</title>
        <authorList>
            <person name="Garcia G.R."/>
            <person name="Gardinassi L.G."/>
            <person name="Ribeiro J.M."/>
            <person name="Anatrielo E."/>
            <person name="Ferreira B.R."/>
            <person name="Moreira H.N."/>
            <person name="Mafra C."/>
            <person name="Olegario M.M."/>
            <person name="Szabo P.J."/>
            <person name="Miranda-Santos I.K."/>
            <person name="Maruyama S.R."/>
        </authorList>
    </citation>
    <scope>NUCLEOTIDE SEQUENCE</scope>
    <source>
        <strain evidence="2">Araguapaz</strain>
        <tissue evidence="2">Salivary glands</tissue>
    </source>
</reference>
<accession>A0A023G290</accession>
<protein>
    <submittedName>
        <fullName evidence="2">Putative tick til 22</fullName>
    </submittedName>
</protein>
<name>A0A023G290_AMBPA</name>
<evidence type="ECO:0000256" key="1">
    <source>
        <dbReference type="SAM" id="Phobius"/>
    </source>
</evidence>
<feature type="transmembrane region" description="Helical" evidence="1">
    <location>
        <begin position="23"/>
        <end position="42"/>
    </location>
</feature>
<dbReference type="SUPFAM" id="SSF57567">
    <property type="entry name" value="Serine protease inhibitors"/>
    <property type="match status" value="1"/>
</dbReference>
<evidence type="ECO:0000313" key="2">
    <source>
        <dbReference type="EMBL" id="JAC27148.1"/>
    </source>
</evidence>
<feature type="non-terminal residue" evidence="2">
    <location>
        <position position="1"/>
    </location>
</feature>
<keyword evidence="1" id="KW-0812">Transmembrane</keyword>
<proteinExistence type="evidence at transcript level"/>
<organism evidence="2">
    <name type="scientific">Amblyomma parvum</name>
    <name type="common">South American tick</name>
    <dbReference type="NCBI Taxonomy" id="251391"/>
    <lineage>
        <taxon>Eukaryota</taxon>
        <taxon>Metazoa</taxon>
        <taxon>Ecdysozoa</taxon>
        <taxon>Arthropoda</taxon>
        <taxon>Chelicerata</taxon>
        <taxon>Arachnida</taxon>
        <taxon>Acari</taxon>
        <taxon>Parasitiformes</taxon>
        <taxon>Ixodida</taxon>
        <taxon>Ixodoidea</taxon>
        <taxon>Ixodidae</taxon>
        <taxon>Amblyomminae</taxon>
        <taxon>Amblyomma</taxon>
    </lineage>
</organism>
<dbReference type="EMBL" id="GBBL01000172">
    <property type="protein sequence ID" value="JAC27148.1"/>
    <property type="molecule type" value="mRNA"/>
</dbReference>
<keyword evidence="1" id="KW-1133">Transmembrane helix</keyword>
<dbReference type="InterPro" id="IPR036084">
    <property type="entry name" value="Ser_inhib-like_sf"/>
</dbReference>
<dbReference type="Gene3D" id="2.10.25.10">
    <property type="entry name" value="Laminin"/>
    <property type="match status" value="1"/>
</dbReference>
<dbReference type="AlphaFoldDB" id="A0A023G290"/>